<keyword evidence="3" id="KW-1185">Reference proteome</keyword>
<gene>
    <name evidence="2" type="ORF">GCM10007972_05330</name>
</gene>
<dbReference type="EMBL" id="BMOV01000002">
    <property type="protein sequence ID" value="GGO06772.1"/>
    <property type="molecule type" value="Genomic_DNA"/>
</dbReference>
<dbReference type="RefSeq" id="WP_150004147.1">
    <property type="nucleotide sequence ID" value="NZ_BMOV01000002.1"/>
</dbReference>
<dbReference type="Proteomes" id="UP000602381">
    <property type="component" value="Unassembled WGS sequence"/>
</dbReference>
<protein>
    <recommendedName>
        <fullName evidence="4">PEGA domain-containing protein</fullName>
    </recommendedName>
</protein>
<sequence length="99" mass="10468">MTKFFVALAASLLLAACGSMPKHANVRSDEPAIVQVIGAPEGASVLWNGAILGQTSGKTTRFEVGAGSHKLVVRTGTQILFDRDIFIQDGTTRNIQIGQ</sequence>
<proteinExistence type="predicted"/>
<dbReference type="PROSITE" id="PS51257">
    <property type="entry name" value="PROKAR_LIPOPROTEIN"/>
    <property type="match status" value="1"/>
</dbReference>
<keyword evidence="1" id="KW-0732">Signal</keyword>
<name>A0ABQ2L8I4_9PROT</name>
<evidence type="ECO:0000313" key="2">
    <source>
        <dbReference type="EMBL" id="GGO06772.1"/>
    </source>
</evidence>
<comment type="caution">
    <text evidence="2">The sequence shown here is derived from an EMBL/GenBank/DDBJ whole genome shotgun (WGS) entry which is preliminary data.</text>
</comment>
<accession>A0ABQ2L8I4</accession>
<feature type="chain" id="PRO_5046849402" description="PEGA domain-containing protein" evidence="1">
    <location>
        <begin position="25"/>
        <end position="99"/>
    </location>
</feature>
<reference evidence="3" key="1">
    <citation type="journal article" date="2019" name="Int. J. Syst. Evol. Microbiol.">
        <title>The Global Catalogue of Microorganisms (GCM) 10K type strain sequencing project: providing services to taxonomists for standard genome sequencing and annotation.</title>
        <authorList>
            <consortium name="The Broad Institute Genomics Platform"/>
            <consortium name="The Broad Institute Genome Sequencing Center for Infectious Disease"/>
            <person name="Wu L."/>
            <person name="Ma J."/>
        </authorList>
    </citation>
    <scope>NUCLEOTIDE SEQUENCE [LARGE SCALE GENOMIC DNA]</scope>
    <source>
        <strain evidence="3">JCM 17843</strain>
    </source>
</reference>
<organism evidence="2 3">
    <name type="scientific">Iodidimonas muriae</name>
    <dbReference type="NCBI Taxonomy" id="261467"/>
    <lineage>
        <taxon>Bacteria</taxon>
        <taxon>Pseudomonadati</taxon>
        <taxon>Pseudomonadota</taxon>
        <taxon>Alphaproteobacteria</taxon>
        <taxon>Iodidimonadales</taxon>
        <taxon>Iodidimonadaceae</taxon>
        <taxon>Iodidimonas</taxon>
    </lineage>
</organism>
<evidence type="ECO:0008006" key="4">
    <source>
        <dbReference type="Google" id="ProtNLM"/>
    </source>
</evidence>
<feature type="signal peptide" evidence="1">
    <location>
        <begin position="1"/>
        <end position="24"/>
    </location>
</feature>
<evidence type="ECO:0000256" key="1">
    <source>
        <dbReference type="SAM" id="SignalP"/>
    </source>
</evidence>
<evidence type="ECO:0000313" key="3">
    <source>
        <dbReference type="Proteomes" id="UP000602381"/>
    </source>
</evidence>